<organism evidence="1 2">
    <name type="scientific">Paenibacillus lactis 154</name>
    <dbReference type="NCBI Taxonomy" id="743719"/>
    <lineage>
        <taxon>Bacteria</taxon>
        <taxon>Bacillati</taxon>
        <taxon>Bacillota</taxon>
        <taxon>Bacilli</taxon>
        <taxon>Bacillales</taxon>
        <taxon>Paenibacillaceae</taxon>
        <taxon>Paenibacillus</taxon>
    </lineage>
</organism>
<dbReference type="EMBL" id="AGIP01000022">
    <property type="protein sequence ID" value="EHB50082.1"/>
    <property type="molecule type" value="Genomic_DNA"/>
</dbReference>
<evidence type="ECO:0000313" key="2">
    <source>
        <dbReference type="Proteomes" id="UP000003891"/>
    </source>
</evidence>
<dbReference type="RefSeq" id="WP_007132780.1">
    <property type="nucleotide sequence ID" value="NZ_AGIP01000022.1"/>
</dbReference>
<proteinExistence type="predicted"/>
<dbReference type="PATRIC" id="fig|743719.3.peg.5736"/>
<dbReference type="eggNOG" id="ENOG503067K">
    <property type="taxonomic scope" value="Bacteria"/>
</dbReference>
<protein>
    <submittedName>
        <fullName evidence="1">Uncharacterized protein</fullName>
    </submittedName>
</protein>
<name>G4HNR8_9BACL</name>
<dbReference type="Proteomes" id="UP000003891">
    <property type="component" value="Unassembled WGS sequence"/>
</dbReference>
<sequence length="91" mass="10141">MNVIQKLTVVSNPTRIFEVGTEINGREVIEIKQVGYEFETGIHSELHVLDEDGGLIASIENCPVIVEWQTIAVHDQTENDPQQRVISGAKN</sequence>
<accession>G4HNR8</accession>
<dbReference type="OrthoDB" id="2657773at2"/>
<reference evidence="1 2" key="1">
    <citation type="submission" date="2011-09" db="EMBL/GenBank/DDBJ databases">
        <title>The draft genome of Paenibacillus lactis 154.</title>
        <authorList>
            <consortium name="US DOE Joint Genome Institute (JGI-PGF)"/>
            <person name="Lucas S."/>
            <person name="Han J."/>
            <person name="Lapidus A."/>
            <person name="Cheng J.-F."/>
            <person name="Goodwin L."/>
            <person name="Pitluck S."/>
            <person name="Peters L."/>
            <person name="Land M.L."/>
            <person name="Hauser L."/>
            <person name="Siebers A."/>
            <person name="Thelen M."/>
            <person name="Hugenholtz P."/>
            <person name="Allgaier M."/>
            <person name="Woyke T.J."/>
        </authorList>
    </citation>
    <scope>NUCLEOTIDE SEQUENCE [LARGE SCALE GENOMIC DNA]</scope>
    <source>
        <strain evidence="1 2">154</strain>
    </source>
</reference>
<evidence type="ECO:0000313" key="1">
    <source>
        <dbReference type="EMBL" id="EHB50082.1"/>
    </source>
</evidence>
<gene>
    <name evidence="1" type="ORF">PaelaDRAFT_5629</name>
</gene>
<dbReference type="AlphaFoldDB" id="G4HNR8"/>
<dbReference type="STRING" id="743719.PaelaDRAFT_5629"/>